<keyword evidence="2" id="KW-1185">Reference proteome</keyword>
<accession>A0ABV4XRC7</accession>
<reference evidence="1 2" key="1">
    <citation type="submission" date="2024-09" db="EMBL/GenBank/DDBJ databases">
        <title>Floridaenema gen nov. (Aerosakkonemataceae, Aerosakkonematales ord. nov., Cyanobacteria) from benthic tropical and subtropical fresh waters, with the description of four new species.</title>
        <authorList>
            <person name="Moretto J.A."/>
            <person name="Berthold D.E."/>
            <person name="Lefler F.W."/>
            <person name="Huang I.-S."/>
            <person name="Laughinghouse H. IV."/>
        </authorList>
    </citation>
    <scope>NUCLEOTIDE SEQUENCE [LARGE SCALE GENOMIC DNA]</scope>
    <source>
        <strain evidence="1 2">BLCC-F50</strain>
    </source>
</reference>
<organism evidence="1 2">
    <name type="scientific">Floridaenema flaviceps BLCC-F50</name>
    <dbReference type="NCBI Taxonomy" id="3153642"/>
    <lineage>
        <taxon>Bacteria</taxon>
        <taxon>Bacillati</taxon>
        <taxon>Cyanobacteriota</taxon>
        <taxon>Cyanophyceae</taxon>
        <taxon>Oscillatoriophycideae</taxon>
        <taxon>Aerosakkonematales</taxon>
        <taxon>Aerosakkonemataceae</taxon>
        <taxon>Floridanema</taxon>
        <taxon>Floridanema flaviceps</taxon>
    </lineage>
</organism>
<sequence length="81" mass="9166">MRSPNFDSSIETTFETWLKNQILKLSIDTLKLKAITCTACGEVLGTYIIDYQGKQFHYTSGEAYAFLKFLEETADSLEISS</sequence>
<comment type="caution">
    <text evidence="1">The sequence shown here is derived from an EMBL/GenBank/DDBJ whole genome shotgun (WGS) entry which is preliminary data.</text>
</comment>
<evidence type="ECO:0000313" key="2">
    <source>
        <dbReference type="Proteomes" id="UP001576784"/>
    </source>
</evidence>
<dbReference type="Proteomes" id="UP001576784">
    <property type="component" value="Unassembled WGS sequence"/>
</dbReference>
<name>A0ABV4XRC7_9CYAN</name>
<protein>
    <submittedName>
        <fullName evidence="1">Uncharacterized protein</fullName>
    </submittedName>
</protein>
<dbReference type="RefSeq" id="WP_413263169.1">
    <property type="nucleotide sequence ID" value="NZ_JBHFNR010000076.1"/>
</dbReference>
<proteinExistence type="predicted"/>
<dbReference type="EMBL" id="JBHFNR010000076">
    <property type="protein sequence ID" value="MFB2893509.1"/>
    <property type="molecule type" value="Genomic_DNA"/>
</dbReference>
<evidence type="ECO:0000313" key="1">
    <source>
        <dbReference type="EMBL" id="MFB2893509.1"/>
    </source>
</evidence>
<gene>
    <name evidence="1" type="ORF">ACE1CI_11405</name>
</gene>